<feature type="transmembrane region" description="Helical" evidence="11">
    <location>
        <begin position="17"/>
        <end position="41"/>
    </location>
</feature>
<dbReference type="EMBL" id="JBHTBH010000003">
    <property type="protein sequence ID" value="MFC7327638.1"/>
    <property type="molecule type" value="Genomic_DNA"/>
</dbReference>
<keyword evidence="2 11" id="KW-1003">Cell membrane</keyword>
<dbReference type="Proteomes" id="UP001596540">
    <property type="component" value="Unassembled WGS sequence"/>
</dbReference>
<dbReference type="PANTHER" id="PTHR30042">
    <property type="entry name" value="POTASSIUM-TRANSPORTING ATPASE C CHAIN"/>
    <property type="match status" value="1"/>
</dbReference>
<evidence type="ECO:0000256" key="4">
    <source>
        <dbReference type="ARBA" id="ARBA00022692"/>
    </source>
</evidence>
<dbReference type="PANTHER" id="PTHR30042:SF2">
    <property type="entry name" value="POTASSIUM-TRANSPORTING ATPASE KDPC SUBUNIT"/>
    <property type="match status" value="1"/>
</dbReference>
<keyword evidence="8 11" id="KW-1133">Transmembrane helix</keyword>
<dbReference type="RefSeq" id="WP_379870044.1">
    <property type="nucleotide sequence ID" value="NZ_JBHTBH010000003.1"/>
</dbReference>
<dbReference type="HAMAP" id="MF_00276">
    <property type="entry name" value="KdpC"/>
    <property type="match status" value="1"/>
</dbReference>
<evidence type="ECO:0000256" key="6">
    <source>
        <dbReference type="ARBA" id="ARBA00022840"/>
    </source>
</evidence>
<comment type="function">
    <text evidence="11">Part of the high-affinity ATP-driven potassium transport (or Kdp) system, which catalyzes the hydrolysis of ATP coupled with the electrogenic transport of potassium into the cytoplasm. This subunit acts as a catalytic chaperone that increases the ATP-binding affinity of the ATP-hydrolyzing subunit KdpB by the formation of a transient KdpB/KdpC/ATP ternary complex.</text>
</comment>
<sequence>MGPLPQWLRPYNAAVRFLLVMTVLLGVGYPLAVTGLAQLVFPHQANGSPVRADGRIVGSALIGQNFTGPEWFHPRPSAAGADGYDGAASGASNLGPNSPELRALVEERRAAVAAENGVPESAVPPDAVTASGSGLDPHISPAYAAIQVDRVAHARGLPPDTVRALVAEHTAGRPLGVLGAPGVNVLELNLALEQAR</sequence>
<keyword evidence="9 11" id="KW-0406">Ion transport</keyword>
<keyword evidence="10 11" id="KW-0472">Membrane</keyword>
<evidence type="ECO:0000256" key="7">
    <source>
        <dbReference type="ARBA" id="ARBA00022958"/>
    </source>
</evidence>
<gene>
    <name evidence="11 13" type="primary">kdpC</name>
    <name evidence="13" type="ORF">ACFQRF_07765</name>
</gene>
<feature type="region of interest" description="Disordered" evidence="12">
    <location>
        <begin position="77"/>
        <end position="98"/>
    </location>
</feature>
<evidence type="ECO:0000313" key="14">
    <source>
        <dbReference type="Proteomes" id="UP001596540"/>
    </source>
</evidence>
<dbReference type="InterPro" id="IPR003820">
    <property type="entry name" value="KdpC"/>
</dbReference>
<organism evidence="13 14">
    <name type="scientific">Marinactinospora rubrisoli</name>
    <dbReference type="NCBI Taxonomy" id="2715399"/>
    <lineage>
        <taxon>Bacteria</taxon>
        <taxon>Bacillati</taxon>
        <taxon>Actinomycetota</taxon>
        <taxon>Actinomycetes</taxon>
        <taxon>Streptosporangiales</taxon>
        <taxon>Nocardiopsidaceae</taxon>
        <taxon>Marinactinospora</taxon>
    </lineage>
</organism>
<comment type="subcellular location">
    <subcellularLocation>
        <location evidence="11">Cell membrane</location>
        <topology evidence="11">Single-pass membrane protein</topology>
    </subcellularLocation>
</comment>
<dbReference type="NCBIfam" id="NF001454">
    <property type="entry name" value="PRK00315.1"/>
    <property type="match status" value="1"/>
</dbReference>
<reference evidence="14" key="1">
    <citation type="journal article" date="2019" name="Int. J. Syst. Evol. Microbiol.">
        <title>The Global Catalogue of Microorganisms (GCM) 10K type strain sequencing project: providing services to taxonomists for standard genome sequencing and annotation.</title>
        <authorList>
            <consortium name="The Broad Institute Genomics Platform"/>
            <consortium name="The Broad Institute Genome Sequencing Center for Infectious Disease"/>
            <person name="Wu L."/>
            <person name="Ma J."/>
        </authorList>
    </citation>
    <scope>NUCLEOTIDE SEQUENCE [LARGE SCALE GENOMIC DNA]</scope>
    <source>
        <strain evidence="14">CGMCC 4.7382</strain>
    </source>
</reference>
<dbReference type="NCBIfam" id="TIGR00681">
    <property type="entry name" value="kdpC"/>
    <property type="match status" value="1"/>
</dbReference>
<evidence type="ECO:0000256" key="3">
    <source>
        <dbReference type="ARBA" id="ARBA00022538"/>
    </source>
</evidence>
<keyword evidence="7 11" id="KW-0630">Potassium</keyword>
<evidence type="ECO:0000256" key="9">
    <source>
        <dbReference type="ARBA" id="ARBA00023065"/>
    </source>
</evidence>
<evidence type="ECO:0000313" key="13">
    <source>
        <dbReference type="EMBL" id="MFC7327638.1"/>
    </source>
</evidence>
<evidence type="ECO:0000256" key="10">
    <source>
        <dbReference type="ARBA" id="ARBA00023136"/>
    </source>
</evidence>
<evidence type="ECO:0000256" key="5">
    <source>
        <dbReference type="ARBA" id="ARBA00022741"/>
    </source>
</evidence>
<proteinExistence type="inferred from homology"/>
<keyword evidence="14" id="KW-1185">Reference proteome</keyword>
<evidence type="ECO:0000256" key="1">
    <source>
        <dbReference type="ARBA" id="ARBA00022448"/>
    </source>
</evidence>
<feature type="region of interest" description="Disordered" evidence="12">
    <location>
        <begin position="115"/>
        <end position="134"/>
    </location>
</feature>
<comment type="caution">
    <text evidence="13">The sequence shown here is derived from an EMBL/GenBank/DDBJ whole genome shotgun (WGS) entry which is preliminary data.</text>
</comment>
<comment type="similarity">
    <text evidence="11">Belongs to the KdpC family.</text>
</comment>
<name>A0ABW2KEB0_9ACTN</name>
<keyword evidence="4 11" id="KW-0812">Transmembrane</keyword>
<evidence type="ECO:0000256" key="2">
    <source>
        <dbReference type="ARBA" id="ARBA00022475"/>
    </source>
</evidence>
<keyword evidence="3 11" id="KW-0633">Potassium transport</keyword>
<feature type="compositionally biased region" description="Low complexity" evidence="12">
    <location>
        <begin position="77"/>
        <end position="92"/>
    </location>
</feature>
<evidence type="ECO:0000256" key="11">
    <source>
        <dbReference type="HAMAP-Rule" id="MF_00276"/>
    </source>
</evidence>
<accession>A0ABW2KEB0</accession>
<protein>
    <recommendedName>
        <fullName evidence="11">Potassium-transporting ATPase KdpC subunit</fullName>
    </recommendedName>
    <alternativeName>
        <fullName evidence="11">ATP phosphohydrolase [potassium-transporting] C chain</fullName>
    </alternativeName>
    <alternativeName>
        <fullName evidence="11">Potassium-binding and translocating subunit C</fullName>
    </alternativeName>
    <alternativeName>
        <fullName evidence="11">Potassium-translocating ATPase C chain</fullName>
    </alternativeName>
</protein>
<evidence type="ECO:0000256" key="12">
    <source>
        <dbReference type="SAM" id="MobiDB-lite"/>
    </source>
</evidence>
<dbReference type="PIRSF" id="PIRSF001296">
    <property type="entry name" value="K_ATPase_KdpC"/>
    <property type="match status" value="1"/>
</dbReference>
<comment type="subunit">
    <text evidence="11">The system is composed of three essential subunits: KdpA, KdpB and KdpC.</text>
</comment>
<keyword evidence="1 11" id="KW-0813">Transport</keyword>
<evidence type="ECO:0000256" key="8">
    <source>
        <dbReference type="ARBA" id="ARBA00022989"/>
    </source>
</evidence>
<keyword evidence="6 11" id="KW-0067">ATP-binding</keyword>
<keyword evidence="5 11" id="KW-0547">Nucleotide-binding</keyword>
<dbReference type="Pfam" id="PF02669">
    <property type="entry name" value="KdpC"/>
    <property type="match status" value="1"/>
</dbReference>